<evidence type="ECO:0000313" key="3">
    <source>
        <dbReference type="Proteomes" id="UP001157091"/>
    </source>
</evidence>
<dbReference type="CDD" id="cd22343">
    <property type="entry name" value="PDDEXK_lambda_exonuclease-like"/>
    <property type="match status" value="1"/>
</dbReference>
<sequence>MSIHLYPELEQGSDEWLSARCGIVTASAVGKLLTAGLKVADNETSRGLTLTLTAERITGYVDPTWVSADMERGSEEEPLAREHYAEHYAPVEEIGFMVNDDFGFPIGYSPDGLVGTDGLIEIKSRRQKTQVSTFLVDEVPAANMAQLQCGLLVSGRKWIDYCSYAGGMPMYVRRVLPDPAWQGAILAAVATFEERSAEIVAAYTVATDGLPLTERTPDYAGIEF</sequence>
<proteinExistence type="predicted"/>
<dbReference type="Proteomes" id="UP001157091">
    <property type="component" value="Unassembled WGS sequence"/>
</dbReference>
<accession>A0ABQ6I7N7</accession>
<evidence type="ECO:0000313" key="2">
    <source>
        <dbReference type="EMBL" id="GMA26163.1"/>
    </source>
</evidence>
<dbReference type="InterPro" id="IPR051703">
    <property type="entry name" value="NF-kappa-B_Signaling_Reg"/>
</dbReference>
<dbReference type="PANTHER" id="PTHR46609">
    <property type="entry name" value="EXONUCLEASE, PHAGE-TYPE/RECB, C-TERMINAL DOMAIN-CONTAINING PROTEIN"/>
    <property type="match status" value="1"/>
</dbReference>
<feature type="domain" description="YqaJ viral recombinase" evidence="1">
    <location>
        <begin position="15"/>
        <end position="156"/>
    </location>
</feature>
<evidence type="ECO:0000259" key="1">
    <source>
        <dbReference type="Pfam" id="PF09588"/>
    </source>
</evidence>
<dbReference type="PANTHER" id="PTHR46609:SF6">
    <property type="entry name" value="EXONUCLEASE, PHAGE-TYPE_RECB, C-TERMINAL DOMAIN-CONTAINING PROTEIN-RELATED"/>
    <property type="match status" value="1"/>
</dbReference>
<organism evidence="2 3">
    <name type="scientific">Luteimicrobium album</name>
    <dbReference type="NCBI Taxonomy" id="1054550"/>
    <lineage>
        <taxon>Bacteria</taxon>
        <taxon>Bacillati</taxon>
        <taxon>Actinomycetota</taxon>
        <taxon>Actinomycetes</taxon>
        <taxon>Micrococcales</taxon>
        <taxon>Luteimicrobium</taxon>
    </lineage>
</organism>
<dbReference type="InterPro" id="IPR019080">
    <property type="entry name" value="YqaJ_viral_recombinase"/>
</dbReference>
<keyword evidence="3" id="KW-1185">Reference proteome</keyword>
<dbReference type="EMBL" id="BSUK01000001">
    <property type="protein sequence ID" value="GMA26163.1"/>
    <property type="molecule type" value="Genomic_DNA"/>
</dbReference>
<dbReference type="InterPro" id="IPR011335">
    <property type="entry name" value="Restrct_endonuc-II-like"/>
</dbReference>
<protein>
    <recommendedName>
        <fullName evidence="1">YqaJ viral recombinase domain-containing protein</fullName>
    </recommendedName>
</protein>
<comment type="caution">
    <text evidence="2">The sequence shown here is derived from an EMBL/GenBank/DDBJ whole genome shotgun (WGS) entry which is preliminary data.</text>
</comment>
<dbReference type="Gene3D" id="3.90.320.10">
    <property type="match status" value="1"/>
</dbReference>
<dbReference type="SUPFAM" id="SSF52980">
    <property type="entry name" value="Restriction endonuclease-like"/>
    <property type="match status" value="1"/>
</dbReference>
<name>A0ABQ6I7N7_9MICO</name>
<reference evidence="3" key="1">
    <citation type="journal article" date="2019" name="Int. J. Syst. Evol. Microbiol.">
        <title>The Global Catalogue of Microorganisms (GCM) 10K type strain sequencing project: providing services to taxonomists for standard genome sequencing and annotation.</title>
        <authorList>
            <consortium name="The Broad Institute Genomics Platform"/>
            <consortium name="The Broad Institute Genome Sequencing Center for Infectious Disease"/>
            <person name="Wu L."/>
            <person name="Ma J."/>
        </authorList>
    </citation>
    <scope>NUCLEOTIDE SEQUENCE [LARGE SCALE GENOMIC DNA]</scope>
    <source>
        <strain evidence="3">NBRC 106348</strain>
    </source>
</reference>
<dbReference type="InterPro" id="IPR011604">
    <property type="entry name" value="PDDEXK-like_dom_sf"/>
</dbReference>
<gene>
    <name evidence="2" type="ORF">GCM10025864_39220</name>
</gene>
<dbReference type="Pfam" id="PF09588">
    <property type="entry name" value="YqaJ"/>
    <property type="match status" value="1"/>
</dbReference>
<dbReference type="RefSeq" id="WP_284294519.1">
    <property type="nucleotide sequence ID" value="NZ_BSUK01000001.1"/>
</dbReference>